<reference evidence="1 2" key="1">
    <citation type="submission" date="2012-03" db="EMBL/GenBank/DDBJ databases">
        <title>The Genome Sequence of Bartonella elizabethae Re6043vi.</title>
        <authorList>
            <consortium name="The Broad Institute Genome Sequencing Platform"/>
            <consortium name="The Broad Institute Genome Sequencing Center for Infectious Disease"/>
            <person name="Feldgarden M."/>
            <person name="Kirby J."/>
            <person name="Kosoy M."/>
            <person name="Birtles R."/>
            <person name="Probert W.S."/>
            <person name="Chiaraviglio L."/>
            <person name="Young S.K."/>
            <person name="Zeng Q."/>
            <person name="Gargeya S."/>
            <person name="Fitzgerald M."/>
            <person name="Haas B."/>
            <person name="Abouelleil A."/>
            <person name="Alvarado L."/>
            <person name="Arachchi H.M."/>
            <person name="Berlin A."/>
            <person name="Chapman S.B."/>
            <person name="Gearin G."/>
            <person name="Goldberg J."/>
            <person name="Griggs A."/>
            <person name="Gujja S."/>
            <person name="Hansen M."/>
            <person name="Heiman D."/>
            <person name="Howarth C."/>
            <person name="Larimer J."/>
            <person name="Lui A."/>
            <person name="MacDonald P.J.P."/>
            <person name="McCowen C."/>
            <person name="Montmayeur A."/>
            <person name="Murphy C."/>
            <person name="Neiman D."/>
            <person name="Pearson M."/>
            <person name="Priest M."/>
            <person name="Roberts A."/>
            <person name="Saif S."/>
            <person name="Shea T."/>
            <person name="Sisk P."/>
            <person name="Stolte C."/>
            <person name="Sykes S."/>
            <person name="Wortman J."/>
            <person name="Nusbaum C."/>
            <person name="Birren B."/>
        </authorList>
    </citation>
    <scope>NUCLEOTIDE SEQUENCE [LARGE SCALE GENOMIC DNA]</scope>
    <source>
        <strain evidence="1 2">Re6043vi</strain>
    </source>
</reference>
<comment type="caution">
    <text evidence="1">The sequence shown here is derived from an EMBL/GenBank/DDBJ whole genome shotgun (WGS) entry which is preliminary data.</text>
</comment>
<keyword evidence="2" id="KW-1185">Reference proteome</keyword>
<dbReference type="Proteomes" id="UP000008942">
    <property type="component" value="Unassembled WGS sequence"/>
</dbReference>
<accession>A0ABN0GM25</accession>
<organism evidence="1 2">
    <name type="scientific">Bartonella elizabethae Re6043vi</name>
    <dbReference type="NCBI Taxonomy" id="1094554"/>
    <lineage>
        <taxon>Bacteria</taxon>
        <taxon>Pseudomonadati</taxon>
        <taxon>Pseudomonadota</taxon>
        <taxon>Alphaproteobacteria</taxon>
        <taxon>Hyphomicrobiales</taxon>
        <taxon>Bartonellaceae</taxon>
        <taxon>Bartonella</taxon>
    </lineage>
</organism>
<sequence>MKELLLFSKSGDYLARSLNADGFEFFFALIPLLSYAKSIHYAE</sequence>
<evidence type="ECO:0000313" key="1">
    <source>
        <dbReference type="EMBL" id="EJF84491.1"/>
    </source>
</evidence>
<proteinExistence type="predicted"/>
<protein>
    <submittedName>
        <fullName evidence="1">Uncharacterized protein</fullName>
    </submittedName>
</protein>
<evidence type="ECO:0000313" key="2">
    <source>
        <dbReference type="Proteomes" id="UP000008942"/>
    </source>
</evidence>
<dbReference type="EMBL" id="AILW01000002">
    <property type="protein sequence ID" value="EJF84491.1"/>
    <property type="molecule type" value="Genomic_DNA"/>
</dbReference>
<gene>
    <name evidence="1" type="ORF">MCU_00069</name>
</gene>
<name>A0ABN0GM25_BAREL</name>